<organism evidence="6">
    <name type="scientific">Guillardia theta (strain CCMP2712)</name>
    <name type="common">Cryptophyte</name>
    <dbReference type="NCBI Taxonomy" id="905079"/>
    <lineage>
        <taxon>Eukaryota</taxon>
        <taxon>Cryptophyceae</taxon>
        <taxon>Pyrenomonadales</taxon>
        <taxon>Geminigeraceae</taxon>
        <taxon>Guillardia</taxon>
    </lineage>
</organism>
<feature type="domain" description="FHA" evidence="5">
    <location>
        <begin position="24"/>
        <end position="87"/>
    </location>
</feature>
<dbReference type="Gene3D" id="2.60.200.20">
    <property type="match status" value="1"/>
</dbReference>
<dbReference type="SUPFAM" id="SSF49879">
    <property type="entry name" value="SMAD/FHA domain"/>
    <property type="match status" value="1"/>
</dbReference>
<dbReference type="InterPro" id="IPR015943">
    <property type="entry name" value="WD40/YVTN_repeat-like_dom_sf"/>
</dbReference>
<feature type="compositionally biased region" description="Basic and acidic residues" evidence="4">
    <location>
        <begin position="845"/>
        <end position="855"/>
    </location>
</feature>
<evidence type="ECO:0000259" key="5">
    <source>
        <dbReference type="PROSITE" id="PS50006"/>
    </source>
</evidence>
<evidence type="ECO:0000256" key="1">
    <source>
        <dbReference type="ARBA" id="ARBA00022574"/>
    </source>
</evidence>
<dbReference type="InterPro" id="IPR001680">
    <property type="entry name" value="WD40_rpt"/>
</dbReference>
<reference evidence="8" key="2">
    <citation type="submission" date="2012-11" db="EMBL/GenBank/DDBJ databases">
        <authorList>
            <person name="Kuo A."/>
            <person name="Curtis B.A."/>
            <person name="Tanifuji G."/>
            <person name="Burki F."/>
            <person name="Gruber A."/>
            <person name="Irimia M."/>
            <person name="Maruyama S."/>
            <person name="Arias M.C."/>
            <person name="Ball S.G."/>
            <person name="Gile G.H."/>
            <person name="Hirakawa Y."/>
            <person name="Hopkins J.F."/>
            <person name="Rensing S.A."/>
            <person name="Schmutz J."/>
            <person name="Symeonidi A."/>
            <person name="Elias M."/>
            <person name="Eveleigh R.J."/>
            <person name="Herman E.K."/>
            <person name="Klute M.J."/>
            <person name="Nakayama T."/>
            <person name="Obornik M."/>
            <person name="Reyes-Prieto A."/>
            <person name="Armbrust E.V."/>
            <person name="Aves S.J."/>
            <person name="Beiko R.G."/>
            <person name="Coutinho P."/>
            <person name="Dacks J.B."/>
            <person name="Durnford D.G."/>
            <person name="Fast N.M."/>
            <person name="Green B.R."/>
            <person name="Grisdale C."/>
            <person name="Hempe F."/>
            <person name="Henrissat B."/>
            <person name="Hoppner M.P."/>
            <person name="Ishida K.-I."/>
            <person name="Kim E."/>
            <person name="Koreny L."/>
            <person name="Kroth P.G."/>
            <person name="Liu Y."/>
            <person name="Malik S.-B."/>
            <person name="Maier U.G."/>
            <person name="McRose D."/>
            <person name="Mock T."/>
            <person name="Neilson J.A."/>
            <person name="Onodera N.T."/>
            <person name="Poole A.M."/>
            <person name="Pritham E.J."/>
            <person name="Richards T.A."/>
            <person name="Rocap G."/>
            <person name="Roy S.W."/>
            <person name="Sarai C."/>
            <person name="Schaack S."/>
            <person name="Shirato S."/>
            <person name="Slamovits C.H."/>
            <person name="Spencer D.F."/>
            <person name="Suzuki S."/>
            <person name="Worden A.Z."/>
            <person name="Zauner S."/>
            <person name="Barry K."/>
            <person name="Bell C."/>
            <person name="Bharti A.K."/>
            <person name="Crow J.A."/>
            <person name="Grimwood J."/>
            <person name="Kramer R."/>
            <person name="Lindquist E."/>
            <person name="Lucas S."/>
            <person name="Salamov A."/>
            <person name="McFadden G.I."/>
            <person name="Lane C.E."/>
            <person name="Keeling P.J."/>
            <person name="Gray M.W."/>
            <person name="Grigoriev I.V."/>
            <person name="Archibald J.M."/>
        </authorList>
    </citation>
    <scope>NUCLEOTIDE SEQUENCE</scope>
    <source>
        <strain evidence="8">CCMP2712</strain>
    </source>
</reference>
<dbReference type="OMA" id="RNIEWAT"/>
<reference evidence="7" key="3">
    <citation type="submission" date="2015-06" db="UniProtKB">
        <authorList>
            <consortium name="EnsemblProtists"/>
        </authorList>
    </citation>
    <scope>IDENTIFICATION</scope>
</reference>
<dbReference type="PROSITE" id="PS50006">
    <property type="entry name" value="FHA_DOMAIN"/>
    <property type="match status" value="1"/>
</dbReference>
<reference evidence="6 8" key="1">
    <citation type="journal article" date="2012" name="Nature">
        <title>Algal genomes reveal evolutionary mosaicism and the fate of nucleomorphs.</title>
        <authorList>
            <consortium name="DOE Joint Genome Institute"/>
            <person name="Curtis B.A."/>
            <person name="Tanifuji G."/>
            <person name="Burki F."/>
            <person name="Gruber A."/>
            <person name="Irimia M."/>
            <person name="Maruyama S."/>
            <person name="Arias M.C."/>
            <person name="Ball S.G."/>
            <person name="Gile G.H."/>
            <person name="Hirakawa Y."/>
            <person name="Hopkins J.F."/>
            <person name="Kuo A."/>
            <person name="Rensing S.A."/>
            <person name="Schmutz J."/>
            <person name="Symeonidi A."/>
            <person name="Elias M."/>
            <person name="Eveleigh R.J."/>
            <person name="Herman E.K."/>
            <person name="Klute M.J."/>
            <person name="Nakayama T."/>
            <person name="Obornik M."/>
            <person name="Reyes-Prieto A."/>
            <person name="Armbrust E.V."/>
            <person name="Aves S.J."/>
            <person name="Beiko R.G."/>
            <person name="Coutinho P."/>
            <person name="Dacks J.B."/>
            <person name="Durnford D.G."/>
            <person name="Fast N.M."/>
            <person name="Green B.R."/>
            <person name="Grisdale C.J."/>
            <person name="Hempel F."/>
            <person name="Henrissat B."/>
            <person name="Hoppner M.P."/>
            <person name="Ishida K."/>
            <person name="Kim E."/>
            <person name="Koreny L."/>
            <person name="Kroth P.G."/>
            <person name="Liu Y."/>
            <person name="Malik S.B."/>
            <person name="Maier U.G."/>
            <person name="McRose D."/>
            <person name="Mock T."/>
            <person name="Neilson J.A."/>
            <person name="Onodera N.T."/>
            <person name="Poole A.M."/>
            <person name="Pritham E.J."/>
            <person name="Richards T.A."/>
            <person name="Rocap G."/>
            <person name="Roy S.W."/>
            <person name="Sarai C."/>
            <person name="Schaack S."/>
            <person name="Shirato S."/>
            <person name="Slamovits C.H."/>
            <person name="Spencer D.F."/>
            <person name="Suzuki S."/>
            <person name="Worden A.Z."/>
            <person name="Zauner S."/>
            <person name="Barry K."/>
            <person name="Bell C."/>
            <person name="Bharti A.K."/>
            <person name="Crow J.A."/>
            <person name="Grimwood J."/>
            <person name="Kramer R."/>
            <person name="Lindquist E."/>
            <person name="Lucas S."/>
            <person name="Salamov A."/>
            <person name="McFadden G.I."/>
            <person name="Lane C.E."/>
            <person name="Keeling P.J."/>
            <person name="Gray M.W."/>
            <person name="Grigoriev I.V."/>
            <person name="Archibald J.M."/>
        </authorList>
    </citation>
    <scope>NUCLEOTIDE SEQUENCE</scope>
    <source>
        <strain evidence="6 8">CCMP2712</strain>
    </source>
</reference>
<evidence type="ECO:0000256" key="2">
    <source>
        <dbReference type="ARBA" id="ARBA00022737"/>
    </source>
</evidence>
<accession>L1IAI7</accession>
<evidence type="ECO:0000256" key="3">
    <source>
        <dbReference type="PROSITE-ProRule" id="PRU00221"/>
    </source>
</evidence>
<evidence type="ECO:0000313" key="8">
    <source>
        <dbReference type="Proteomes" id="UP000011087"/>
    </source>
</evidence>
<dbReference type="Pfam" id="PF23409">
    <property type="entry name" value="Beta-prop_EML"/>
    <property type="match status" value="1"/>
</dbReference>
<dbReference type="InterPro" id="IPR055439">
    <property type="entry name" value="Beta-prop_EML_1st"/>
</dbReference>
<keyword evidence="1 3" id="KW-0853">WD repeat</keyword>
<dbReference type="KEGG" id="gtt:GUITHDRAFT_120689"/>
<dbReference type="Proteomes" id="UP000011087">
    <property type="component" value="Unassembled WGS sequence"/>
</dbReference>
<evidence type="ECO:0000313" key="6">
    <source>
        <dbReference type="EMBL" id="EKX33122.1"/>
    </source>
</evidence>
<dbReference type="Pfam" id="PF23414">
    <property type="entry name" value="Beta-prop_EML_2"/>
    <property type="match status" value="1"/>
</dbReference>
<dbReference type="SUPFAM" id="SSF50978">
    <property type="entry name" value="WD40 repeat-like"/>
    <property type="match status" value="2"/>
</dbReference>
<keyword evidence="8" id="KW-1185">Reference proteome</keyword>
<dbReference type="GO" id="GO:0008017">
    <property type="term" value="F:microtubule binding"/>
    <property type="evidence" value="ECO:0007669"/>
    <property type="project" value="TreeGrafter"/>
</dbReference>
<proteinExistence type="predicted"/>
<dbReference type="PROSITE" id="PS50294">
    <property type="entry name" value="WD_REPEATS_REGION"/>
    <property type="match status" value="1"/>
</dbReference>
<dbReference type="PANTHER" id="PTHR13720">
    <property type="entry name" value="WD-40 REPEAT PROTEIN"/>
    <property type="match status" value="1"/>
</dbReference>
<dbReference type="SMART" id="SM00240">
    <property type="entry name" value="FHA"/>
    <property type="match status" value="1"/>
</dbReference>
<dbReference type="GeneID" id="17289870"/>
<dbReference type="InterPro" id="IPR050630">
    <property type="entry name" value="WD_repeat_EMAP"/>
</dbReference>
<dbReference type="PANTHER" id="PTHR13720:SF33">
    <property type="entry name" value="HELP DOMAIN-CONTAINING PROTEIN"/>
    <property type="match status" value="1"/>
</dbReference>
<evidence type="ECO:0000256" key="4">
    <source>
        <dbReference type="SAM" id="MobiDB-lite"/>
    </source>
</evidence>
<dbReference type="InterPro" id="IPR000253">
    <property type="entry name" value="FHA_dom"/>
</dbReference>
<dbReference type="AlphaFoldDB" id="L1IAI7"/>
<dbReference type="STRING" id="905079.L1IAI7"/>
<dbReference type="InterPro" id="IPR055442">
    <property type="entry name" value="Beta-prop_EML-like_2nd"/>
</dbReference>
<name>L1IAI7_GUITC</name>
<dbReference type="EnsemblProtists" id="EKX33122">
    <property type="protein sequence ID" value="EKX33122"/>
    <property type="gene ID" value="GUITHDRAFT_120689"/>
</dbReference>
<dbReference type="InterPro" id="IPR008984">
    <property type="entry name" value="SMAD_FHA_dom_sf"/>
</dbReference>
<dbReference type="Pfam" id="PF00498">
    <property type="entry name" value="FHA"/>
    <property type="match status" value="1"/>
</dbReference>
<keyword evidence="2" id="KW-0677">Repeat</keyword>
<dbReference type="InterPro" id="IPR036322">
    <property type="entry name" value="WD40_repeat_dom_sf"/>
</dbReference>
<dbReference type="EMBL" id="JH993155">
    <property type="protein sequence ID" value="EKX33122.1"/>
    <property type="molecule type" value="Genomic_DNA"/>
</dbReference>
<dbReference type="eggNOG" id="KOG2106">
    <property type="taxonomic scope" value="Eukaryota"/>
</dbReference>
<feature type="repeat" description="WD" evidence="3">
    <location>
        <begin position="544"/>
        <end position="586"/>
    </location>
</feature>
<gene>
    <name evidence="6" type="ORF">GUITHDRAFT_120689</name>
</gene>
<dbReference type="OrthoDB" id="47802at2759"/>
<dbReference type="RefSeq" id="XP_005820102.1">
    <property type="nucleotide sequence ID" value="XM_005820045.1"/>
</dbReference>
<dbReference type="Gene3D" id="2.130.10.10">
    <property type="entry name" value="YVTN repeat-like/Quinoprotein amine dehydrogenase"/>
    <property type="match status" value="2"/>
</dbReference>
<dbReference type="CDD" id="cd00060">
    <property type="entry name" value="FHA"/>
    <property type="match status" value="1"/>
</dbReference>
<feature type="region of interest" description="Disordered" evidence="4">
    <location>
        <begin position="845"/>
        <end position="870"/>
    </location>
</feature>
<dbReference type="PROSITE" id="PS50082">
    <property type="entry name" value="WD_REPEATS_2"/>
    <property type="match status" value="2"/>
</dbReference>
<sequence>MAGLEGVRGKEAMGRRVALGGGKVRIGRGAECEISLQWDGMSRTHAVIEGVGQPSTFVNSEGGKIFTSFRIRDCGSSNGVFVNQVKVSECLLRDGDEIGFGRGASLQEGEAIHSRHVEYAFLFRTLKLHGTPGGSREGPAEASKDGRMCPPCRSFLYPPTAWADKKDLREFARPPPADLELDWVHGYRSARQILEPKSEAKKAGRCLHLNNAKFLSPSSIAYPASRYVVIFDVVERTQRYFKEHDNDCVSLAVAASKTVAASGQLASFEERSPPIYVWDVSSCSVLTKLRGFHRNAVTALAFSPTEQFLASIGGDDMHSLAVYDWEKKQLLFSGNGYVEEVYAVAFSPFNLDEILQVGNKHIKFWSLEAEKSVMATFRQEKNAKEGQKRTEPQLVACCAYTAEGMAICGLEEGHIAMYSRTKTGRNECVDRIDNAHAAPVLALCAMQNGIISSGRDGYVKVWAPPSTITGRKEGGKSREGTRRSTRETMTTKLKVDVKGVFLGGAQSTTVVTSLDYLKGNILCGSSSGQIFLIALKDGSIQQLVSTHFAGVTAVDVSPYGDSYYLTVSEDKTIKRWDVHSRELQLSVYVGLQCTSVSIHPSESLYALGHRHGNFTVWDVPPLPQAPRCLLKSSQRKEDVTQVRFSPDGRYLAVASREQVIDLYSVESDFRHVGTCRGHSGAVQHVDFSADSRWLRSSCTAAELLFWEVPSCRPQGRSSLLRDVPWHTRTVVFDWSLSSIWPPAALVSSIDSVNVSNDLLLCASGNDRGEVKLYPFPAIGDMQETQRNCKRLLLHSSHVHGVAFTNEDGWLISVSSDGSAAQWRVKREGSNSGSNRRAIVSEWHEDGGIRQREISRPPRMGTFANPHSRHV</sequence>
<dbReference type="SMART" id="SM00320">
    <property type="entry name" value="WD40"/>
    <property type="match status" value="9"/>
</dbReference>
<evidence type="ECO:0000313" key="7">
    <source>
        <dbReference type="EnsemblProtists" id="EKX33122"/>
    </source>
</evidence>
<feature type="repeat" description="WD" evidence="3">
    <location>
        <begin position="791"/>
        <end position="825"/>
    </location>
</feature>
<dbReference type="HOGENOM" id="CLU_329954_0_0_1"/>
<protein>
    <recommendedName>
        <fullName evidence="5">FHA domain-containing protein</fullName>
    </recommendedName>
</protein>
<dbReference type="PaxDb" id="55529-EKX33122"/>